<sequence>MDLKLKVAEVIENNGGRVLCSHLVSHFQTKYISDEESKRAFKKAVSAVAVVEQGEDKRRYLILKEVAKNKENIANNSKSVISQSTQTLTSRLMSTTPSKLKTSKTTAAQRTSETRKSYSTYTSNEPRRWWLACSECRHADMARLLGLNSKLVNWSTALHYAAKVSNTQCMRFLLKQYNANVDARSRVSVDNLFDRFLLVHTSLLSHKFVQFAVSY</sequence>
<feature type="domain" description="SOWAHA-C winged helix-turn-helix" evidence="3">
    <location>
        <begin position="7"/>
        <end position="70"/>
    </location>
</feature>
<name>A0A8J4WIY0_9TREM</name>
<dbReference type="InterPro" id="IPR002110">
    <property type="entry name" value="Ankyrin_rpt"/>
</dbReference>
<feature type="compositionally biased region" description="Low complexity" evidence="2">
    <location>
        <begin position="94"/>
        <end position="106"/>
    </location>
</feature>
<dbReference type="AlphaFoldDB" id="A0A8J4WIY0"/>
<keyword evidence="1" id="KW-0040">ANK repeat</keyword>
<gene>
    <name evidence="4" type="ORF">PHET_04105</name>
</gene>
<evidence type="ECO:0000259" key="3">
    <source>
        <dbReference type="Pfam" id="PF25877"/>
    </source>
</evidence>
<protein>
    <recommendedName>
        <fullName evidence="3">SOWAHA-C winged helix-turn-helix domain-containing protein</fullName>
    </recommendedName>
</protein>
<dbReference type="Pfam" id="PF00023">
    <property type="entry name" value="Ank"/>
    <property type="match status" value="1"/>
</dbReference>
<comment type="caution">
    <text evidence="4">The sequence shown here is derived from an EMBL/GenBank/DDBJ whole genome shotgun (WGS) entry which is preliminary data.</text>
</comment>
<dbReference type="InterPro" id="IPR036770">
    <property type="entry name" value="Ankyrin_rpt-contain_sf"/>
</dbReference>
<dbReference type="SUPFAM" id="SSF48403">
    <property type="entry name" value="Ankyrin repeat"/>
    <property type="match status" value="1"/>
</dbReference>
<dbReference type="Proteomes" id="UP000748531">
    <property type="component" value="Unassembled WGS sequence"/>
</dbReference>
<dbReference type="Pfam" id="PF25877">
    <property type="entry name" value="WHD_SOWAH"/>
    <property type="match status" value="1"/>
</dbReference>
<evidence type="ECO:0000256" key="2">
    <source>
        <dbReference type="SAM" id="MobiDB-lite"/>
    </source>
</evidence>
<keyword evidence="5" id="KW-1185">Reference proteome</keyword>
<feature type="repeat" description="ANK" evidence="1">
    <location>
        <begin position="153"/>
        <end position="186"/>
    </location>
</feature>
<evidence type="ECO:0000256" key="1">
    <source>
        <dbReference type="PROSITE-ProRule" id="PRU00023"/>
    </source>
</evidence>
<reference evidence="4" key="1">
    <citation type="submission" date="2019-05" db="EMBL/GenBank/DDBJ databases">
        <title>Annotation for the trematode Paragonimus heterotremus.</title>
        <authorList>
            <person name="Choi Y.-J."/>
        </authorList>
    </citation>
    <scope>NUCLEOTIDE SEQUENCE</scope>
    <source>
        <strain evidence="4">LC</strain>
    </source>
</reference>
<dbReference type="EMBL" id="LUCH01001666">
    <property type="protein sequence ID" value="KAF5402681.1"/>
    <property type="molecule type" value="Genomic_DNA"/>
</dbReference>
<dbReference type="PROSITE" id="PS50088">
    <property type="entry name" value="ANK_REPEAT"/>
    <property type="match status" value="1"/>
</dbReference>
<proteinExistence type="predicted"/>
<evidence type="ECO:0000313" key="4">
    <source>
        <dbReference type="EMBL" id="KAF5402681.1"/>
    </source>
</evidence>
<organism evidence="4 5">
    <name type="scientific">Paragonimus heterotremus</name>
    <dbReference type="NCBI Taxonomy" id="100268"/>
    <lineage>
        <taxon>Eukaryota</taxon>
        <taxon>Metazoa</taxon>
        <taxon>Spiralia</taxon>
        <taxon>Lophotrochozoa</taxon>
        <taxon>Platyhelminthes</taxon>
        <taxon>Trematoda</taxon>
        <taxon>Digenea</taxon>
        <taxon>Plagiorchiida</taxon>
        <taxon>Troglotremata</taxon>
        <taxon>Troglotrematidae</taxon>
        <taxon>Paragonimus</taxon>
    </lineage>
</organism>
<dbReference type="InterPro" id="IPR058889">
    <property type="entry name" value="WHD_SOWAHA-C"/>
</dbReference>
<feature type="region of interest" description="Disordered" evidence="2">
    <location>
        <begin position="86"/>
        <end position="118"/>
    </location>
</feature>
<dbReference type="OrthoDB" id="60433at2759"/>
<accession>A0A8J4WIY0</accession>
<feature type="compositionally biased region" description="Polar residues" evidence="2">
    <location>
        <begin position="107"/>
        <end position="118"/>
    </location>
</feature>
<evidence type="ECO:0000313" key="5">
    <source>
        <dbReference type="Proteomes" id="UP000748531"/>
    </source>
</evidence>
<dbReference type="Gene3D" id="1.25.40.20">
    <property type="entry name" value="Ankyrin repeat-containing domain"/>
    <property type="match status" value="1"/>
</dbReference>